<gene>
    <name evidence="1" type="ORF">SODALDRAFT_377650</name>
</gene>
<sequence>MARVYCPGMFFGPDERDGDEIALPKTPMRDKWRDGKMGLKACVVGLVPCLLPLRVEVEVGAHPPWSAPWTRAESPALSSYEGQVAHLPISSLFRPPIPQQPQIVTLSTPPRARQGLLALSERDQPFGLVPLFSPVIFHDVFSDLKILQSRVRPWKNLGHFRSPSPCSLMDEHISPFWGVSSLSLGSWVLFALVTLVTLSPPHRSVNDPRMCGPGPGILVLLKADKPLPFPPEIITCVSTCYCKR</sequence>
<dbReference type="RefSeq" id="XP_028467528.1">
    <property type="nucleotide sequence ID" value="XM_028614923.1"/>
</dbReference>
<evidence type="ECO:0000313" key="2">
    <source>
        <dbReference type="Proteomes" id="UP000272025"/>
    </source>
</evidence>
<proteinExistence type="predicted"/>
<reference evidence="1 2" key="1">
    <citation type="journal article" date="2018" name="Mol. Ecol.">
        <title>The obligate alkalophilic soda-lake fungus Sodiomyces alkalinus has shifted to a protein diet.</title>
        <authorList>
            <person name="Grum-Grzhimaylo A.A."/>
            <person name="Falkoski D.L."/>
            <person name="van den Heuvel J."/>
            <person name="Valero-Jimenez C.A."/>
            <person name="Min B."/>
            <person name="Choi I.G."/>
            <person name="Lipzen A."/>
            <person name="Daum C.G."/>
            <person name="Aanen D.K."/>
            <person name="Tsang A."/>
            <person name="Henrissat B."/>
            <person name="Bilanenko E.N."/>
            <person name="de Vries R.P."/>
            <person name="van Kan J.A.L."/>
            <person name="Grigoriev I.V."/>
            <person name="Debets A.J.M."/>
        </authorList>
    </citation>
    <scope>NUCLEOTIDE SEQUENCE [LARGE SCALE GENOMIC DNA]</scope>
    <source>
        <strain evidence="1 2">F11</strain>
    </source>
</reference>
<accession>A0A3N2PZ06</accession>
<protein>
    <submittedName>
        <fullName evidence="1">Uncharacterized protein</fullName>
    </submittedName>
</protein>
<name>A0A3N2PZ06_SODAK</name>
<evidence type="ECO:0000313" key="1">
    <source>
        <dbReference type="EMBL" id="ROT39722.1"/>
    </source>
</evidence>
<keyword evidence="2" id="KW-1185">Reference proteome</keyword>
<dbReference type="EMBL" id="ML119053">
    <property type="protein sequence ID" value="ROT39722.1"/>
    <property type="molecule type" value="Genomic_DNA"/>
</dbReference>
<dbReference type="Proteomes" id="UP000272025">
    <property type="component" value="Unassembled WGS sequence"/>
</dbReference>
<dbReference type="AlphaFoldDB" id="A0A3N2PZ06"/>
<dbReference type="GeneID" id="39583400"/>
<organism evidence="1 2">
    <name type="scientific">Sodiomyces alkalinus (strain CBS 110278 / VKM F-3762 / F11)</name>
    <name type="common">Alkaliphilic filamentous fungus</name>
    <dbReference type="NCBI Taxonomy" id="1314773"/>
    <lineage>
        <taxon>Eukaryota</taxon>
        <taxon>Fungi</taxon>
        <taxon>Dikarya</taxon>
        <taxon>Ascomycota</taxon>
        <taxon>Pezizomycotina</taxon>
        <taxon>Sordariomycetes</taxon>
        <taxon>Hypocreomycetidae</taxon>
        <taxon>Glomerellales</taxon>
        <taxon>Plectosphaerellaceae</taxon>
        <taxon>Sodiomyces</taxon>
    </lineage>
</organism>